<evidence type="ECO:0000313" key="2">
    <source>
        <dbReference type="EMBL" id="MDN0069414.1"/>
    </source>
</evidence>
<feature type="transmembrane region" description="Helical" evidence="1">
    <location>
        <begin position="7"/>
        <end position="30"/>
    </location>
</feature>
<accession>A0AAW7JRN3</accession>
<keyword evidence="1" id="KW-0472">Membrane</keyword>
<dbReference type="EMBL" id="JAUEIR010000005">
    <property type="protein sequence ID" value="MDN0069414.1"/>
    <property type="molecule type" value="Genomic_DNA"/>
</dbReference>
<dbReference type="AlphaFoldDB" id="A0AAW7JRN3"/>
<name>A0AAW7JRN3_9ACTN</name>
<dbReference type="RefSeq" id="WP_143753867.1">
    <property type="nucleotide sequence ID" value="NZ_JAUEIR010000005.1"/>
</dbReference>
<organism evidence="2 3">
    <name type="scientific">Collinsella ihumii</name>
    <dbReference type="NCBI Taxonomy" id="1720204"/>
    <lineage>
        <taxon>Bacteria</taxon>
        <taxon>Bacillati</taxon>
        <taxon>Actinomycetota</taxon>
        <taxon>Coriobacteriia</taxon>
        <taxon>Coriobacteriales</taxon>
        <taxon>Coriobacteriaceae</taxon>
        <taxon>Collinsella</taxon>
    </lineage>
</organism>
<keyword evidence="1" id="KW-1133">Transmembrane helix</keyword>
<comment type="caution">
    <text evidence="2">The sequence shown here is derived from an EMBL/GenBank/DDBJ whole genome shotgun (WGS) entry which is preliminary data.</text>
</comment>
<gene>
    <name evidence="2" type="ORF">QVN40_06810</name>
</gene>
<sequence>MSVNWDIVCSVVTSIAAVAALGISVSQIWASNKQQLLDRRLRLWIKAHGLMELCAHSRFRLEKKEDGPELTNDYLFLLMTNNSLLCDIGPVIEHISDQDWKKRFLLKLDELKEMAFEAELVFRGSSAKALGAFFTDYASLLMSIYQYQIMLNCLKEDCRSFLHSLEEAATTVGEKEQRAVLHEAEDKLLNSYDELSFHVAARIKGQCGSSWLS</sequence>
<evidence type="ECO:0000256" key="1">
    <source>
        <dbReference type="SAM" id="Phobius"/>
    </source>
</evidence>
<proteinExistence type="predicted"/>
<evidence type="ECO:0000313" key="3">
    <source>
        <dbReference type="Proteomes" id="UP001168505"/>
    </source>
</evidence>
<keyword evidence="1" id="KW-0812">Transmembrane</keyword>
<protein>
    <submittedName>
        <fullName evidence="2">Uncharacterized protein</fullName>
    </submittedName>
</protein>
<reference evidence="2" key="1">
    <citation type="submission" date="2023-06" db="EMBL/GenBank/DDBJ databases">
        <authorList>
            <person name="Zeman M."/>
            <person name="Kubasova T."/>
            <person name="Jahodarova E."/>
            <person name="Nykrynova M."/>
            <person name="Rychlik I."/>
        </authorList>
    </citation>
    <scope>NUCLEOTIDE SEQUENCE</scope>
    <source>
        <strain evidence="2">15_COKtk</strain>
    </source>
</reference>
<reference evidence="2" key="2">
    <citation type="submission" date="2023-08" db="EMBL/GenBank/DDBJ databases">
        <title>Identification and characterization of horizontal gene transfer across gut microbiota members of farm animals based on homology search.</title>
        <authorList>
            <person name="Schwarzerova J."/>
            <person name="Nykrynova M."/>
            <person name="Jureckova K."/>
            <person name="Cejkova D."/>
            <person name="Rychlik I."/>
        </authorList>
    </citation>
    <scope>NUCLEOTIDE SEQUENCE</scope>
    <source>
        <strain evidence="2">15_COKtk</strain>
    </source>
</reference>
<dbReference type="Proteomes" id="UP001168505">
    <property type="component" value="Unassembled WGS sequence"/>
</dbReference>